<dbReference type="Pfam" id="PF18976">
    <property type="entry name" value="DUF5712"/>
    <property type="match status" value="1"/>
</dbReference>
<feature type="region of interest" description="Disordered" evidence="1">
    <location>
        <begin position="272"/>
        <end position="302"/>
    </location>
</feature>
<evidence type="ECO:0000313" key="3">
    <source>
        <dbReference type="Proteomes" id="UP000002774"/>
    </source>
</evidence>
<accession>H1Y1M4</accession>
<evidence type="ECO:0000256" key="1">
    <source>
        <dbReference type="SAM" id="MobiDB-lite"/>
    </source>
</evidence>
<name>H1Y1M4_9SPHI</name>
<proteinExistence type="predicted"/>
<dbReference type="EMBL" id="CM001403">
    <property type="protein sequence ID" value="EHQ24683.1"/>
    <property type="molecule type" value="Genomic_DNA"/>
</dbReference>
<sequence length="302" mass="34972">MFINITASDTADNKGSSSDLVHYLDKENRMDRDKEPELWFNQDRRAIPSYEPVQAIDNNIAKLSKTDAKFFLVNISPSQKEIAWLKEQFGDDGAKEQLKAYAVKIMDEYARNFKRPGIDSNKDLLWFGKLENHRYYSHKDKEVQQGLRKRGERKPGEQMHIQVIVSRKDMTNKVKLSPMNNSKGRNAEHARRMGQFDRSAFKQSGERLFDEQFKFDRGLSESYAYANAKKKGGLEERVAMRSERRNRIPLTHRPQQEPLQGRPLAPAILQTLTKPTQKAAPHIPIKKKKKRNGPEQDQGLSF</sequence>
<dbReference type="OrthoDB" id="1404627at2"/>
<organism evidence="2 3">
    <name type="scientific">Mucilaginibacter paludis DSM 18603</name>
    <dbReference type="NCBI Taxonomy" id="714943"/>
    <lineage>
        <taxon>Bacteria</taxon>
        <taxon>Pseudomonadati</taxon>
        <taxon>Bacteroidota</taxon>
        <taxon>Sphingobacteriia</taxon>
        <taxon>Sphingobacteriales</taxon>
        <taxon>Sphingobacteriaceae</taxon>
        <taxon>Mucilaginibacter</taxon>
    </lineage>
</organism>
<dbReference type="eggNOG" id="ENOG502Z7U6">
    <property type="taxonomic scope" value="Bacteria"/>
</dbReference>
<gene>
    <name evidence="2" type="ORF">Mucpa_0489</name>
</gene>
<reference evidence="2" key="1">
    <citation type="submission" date="2011-09" db="EMBL/GenBank/DDBJ databases">
        <title>The permanent draft genome of Mucilaginibacter paludis DSM 18603.</title>
        <authorList>
            <consortium name="US DOE Joint Genome Institute (JGI-PGF)"/>
            <person name="Lucas S."/>
            <person name="Han J."/>
            <person name="Lapidus A."/>
            <person name="Bruce D."/>
            <person name="Goodwin L."/>
            <person name="Pitluck S."/>
            <person name="Peters L."/>
            <person name="Kyrpides N."/>
            <person name="Mavromatis K."/>
            <person name="Ivanova N."/>
            <person name="Mikhailova N."/>
            <person name="Held B."/>
            <person name="Detter J.C."/>
            <person name="Tapia R."/>
            <person name="Han C."/>
            <person name="Land M."/>
            <person name="Hauser L."/>
            <person name="Markowitz V."/>
            <person name="Cheng J.-F."/>
            <person name="Hugenholtz P."/>
            <person name="Woyke T."/>
            <person name="Wu D."/>
            <person name="Tindall B."/>
            <person name="Brambilla E."/>
            <person name="Klenk H.-P."/>
            <person name="Eisen J.A."/>
        </authorList>
    </citation>
    <scope>NUCLEOTIDE SEQUENCE [LARGE SCALE GENOMIC DNA]</scope>
    <source>
        <strain evidence="2">DSM 18603</strain>
    </source>
</reference>
<dbReference type="InterPro" id="IPR043766">
    <property type="entry name" value="BfmA-like"/>
</dbReference>
<keyword evidence="3" id="KW-1185">Reference proteome</keyword>
<protein>
    <recommendedName>
        <fullName evidence="4">Molybdopterin-guanine dinucleotide biosynthesis protein MobB</fullName>
    </recommendedName>
</protein>
<dbReference type="RefSeq" id="WP_008504233.1">
    <property type="nucleotide sequence ID" value="NZ_CM001403.1"/>
</dbReference>
<dbReference type="HOGENOM" id="CLU_069583_0_0_10"/>
<dbReference type="Proteomes" id="UP000002774">
    <property type="component" value="Chromosome"/>
</dbReference>
<evidence type="ECO:0000313" key="2">
    <source>
        <dbReference type="EMBL" id="EHQ24683.1"/>
    </source>
</evidence>
<evidence type="ECO:0008006" key="4">
    <source>
        <dbReference type="Google" id="ProtNLM"/>
    </source>
</evidence>
<dbReference type="STRING" id="714943.Mucpa_0489"/>
<dbReference type="AlphaFoldDB" id="H1Y1M4"/>